<feature type="compositionally biased region" description="Basic and acidic residues" evidence="1">
    <location>
        <begin position="894"/>
        <end position="904"/>
    </location>
</feature>
<dbReference type="EMBL" id="JAUSVK010000001">
    <property type="protein sequence ID" value="MDQ0395411.1"/>
    <property type="molecule type" value="Genomic_DNA"/>
</dbReference>
<dbReference type="RefSeq" id="WP_307434083.1">
    <property type="nucleotide sequence ID" value="NZ_JAUSVK010000001.1"/>
</dbReference>
<evidence type="ECO:0000313" key="3">
    <source>
        <dbReference type="Proteomes" id="UP001237448"/>
    </source>
</evidence>
<keyword evidence="3" id="KW-1185">Reference proteome</keyword>
<feature type="region of interest" description="Disordered" evidence="1">
    <location>
        <begin position="850"/>
        <end position="907"/>
    </location>
</feature>
<gene>
    <name evidence="2" type="ORF">J3R73_005203</name>
</gene>
<feature type="region of interest" description="Disordered" evidence="1">
    <location>
        <begin position="641"/>
        <end position="663"/>
    </location>
</feature>
<feature type="region of interest" description="Disordered" evidence="1">
    <location>
        <begin position="931"/>
        <end position="995"/>
    </location>
</feature>
<sequence>MPRFPDYVAQEGLAVPSAPQIQAYDDAARALRQLGLTVEQVGQRWFERQKQQADFDDQVAFQRHSLTQDQTLQQARAGMAPQATGFHDAVMAGRTRADDAFLKTVSPANRQTYAGLLTLDRDRTSLAAARMEFEGRGTYEQAAFGQSAAAMADQVRASPGLLPSALGVLKAQQANQSSVPAAARAAQWTATQQALQTAAWQGRHGDDPSGRGLAALGVKLSPQDRAVLPLLMDEGPVDPSVDALTPAQRRQLALHWQIEQAQKQAAARADVAGLQQRLADLPLTGRLDGPPPDRQTFVTAYGPEEGARRFDEADAFVNKDAPAITALLHQPDAAQDAALAHYATATDPDGQRFLAHAAAAVARYRAERAADPVGTLGKLYPALAQDWQALEGADPATLRRTLPSLVGRTAALMDAAGVPAGERRYLPRAMASAIVGAFADTSRPMAERIGPLRDTIAAVQDPGQQQALFDQFVKAGLPPMLEPAAAAYASGNKARGDRFAQALLVDPNVQKGALSTTRSGSQDNDVSSPVAAANTASLPYLRRPLNGPGIDLGSAIAPRIYDARLTGDPAAERANTLRARMIQNAIRINGGDRSAAEAEANQDFASLQSAPWTPSRYVAFPTTALETRYAFDNSTNNPALPAYVAAPTPDAPSSEAAAGADASPRSTARVGYIGMPEEPAANRSLGKFSGRFGGRAAMSSVGDLLISALIQNMIEPYDMSEPYPGTLVPKTYSMRGFSVNKDIHFGTEVSPLVSSYVRNFVMSFPAVTLSPEDTDRARAYAFSYINEQINAGRRAMRRLPEPDDYKKTYESGEYEFRFAPNPKEGGNAVVVAIRKIDPGIFWSTPVEPWWGDPDAAQKPQQYTSEPTTAKASPASPTADASQAPQPIQLPPSHGTDDPYDKIDYDGLVNSGVPPASAINIAKYNYRLRNGQHSGDGAARPSFPTAGLPARDGTLAKGNQAESAPNVLVSSDPLSSEASQAKTDKNKTGTKSSSLPDFSGAWTDGYTKLNNTTIFGPWGTLAKKSPMGKNFFDPRRMMSFSFDESTGIVTRNNSTWKQILDRTGNESGTWVAGTRGNGYLLSNNPDAQAATNYRGIEYRFGYPNYDPHSRVNVQLDQMSRIRRDNFRAGDKYIAQRPELIKELGIEAKNKAIGVVPRDVARWRIANGYTWHEKEDLRTLQLIPSIINKYYPHIGGVGELNAVYRLYDQEEEGDDDNETE</sequence>
<proteinExistence type="predicted"/>
<reference evidence="2 3" key="1">
    <citation type="submission" date="2023-07" db="EMBL/GenBank/DDBJ databases">
        <title>Genomic Encyclopedia of Type Strains, Phase IV (KMG-IV): sequencing the most valuable type-strain genomes for metagenomic binning, comparative biology and taxonomic classification.</title>
        <authorList>
            <person name="Goeker M."/>
        </authorList>
    </citation>
    <scope>NUCLEOTIDE SEQUENCE [LARGE SCALE GENOMIC DNA]</scope>
    <source>
        <strain evidence="2 3">DSM 5896</strain>
    </source>
</reference>
<evidence type="ECO:0000256" key="1">
    <source>
        <dbReference type="SAM" id="MobiDB-lite"/>
    </source>
</evidence>
<dbReference type="Proteomes" id="UP001237448">
    <property type="component" value="Unassembled WGS sequence"/>
</dbReference>
<evidence type="ECO:0000313" key="2">
    <source>
        <dbReference type="EMBL" id="MDQ0395411.1"/>
    </source>
</evidence>
<accession>A0ABU0FLC3</accession>
<feature type="compositionally biased region" description="Low complexity" evidence="1">
    <location>
        <begin position="863"/>
        <end position="884"/>
    </location>
</feature>
<protein>
    <submittedName>
        <fullName evidence="2">Uncharacterized protein</fullName>
    </submittedName>
</protein>
<name>A0ABU0FLC3_9HYPH</name>
<comment type="caution">
    <text evidence="2">The sequence shown here is derived from an EMBL/GenBank/DDBJ whole genome shotgun (WGS) entry which is preliminary data.</text>
</comment>
<organism evidence="2 3">
    <name type="scientific">Labrys monachus</name>
    <dbReference type="NCBI Taxonomy" id="217067"/>
    <lineage>
        <taxon>Bacteria</taxon>
        <taxon>Pseudomonadati</taxon>
        <taxon>Pseudomonadota</taxon>
        <taxon>Alphaproteobacteria</taxon>
        <taxon>Hyphomicrobiales</taxon>
        <taxon>Xanthobacteraceae</taxon>
        <taxon>Labrys</taxon>
    </lineage>
</organism>
<feature type="compositionally biased region" description="Polar residues" evidence="1">
    <location>
        <begin position="959"/>
        <end position="980"/>
    </location>
</feature>
<feature type="compositionally biased region" description="Low complexity" evidence="1">
    <location>
        <begin position="651"/>
        <end position="663"/>
    </location>
</feature>
<dbReference type="Pfam" id="PF12639">
    <property type="entry name" value="Colicin-DNase"/>
    <property type="match status" value="1"/>
</dbReference>